<feature type="compositionally biased region" description="Polar residues" evidence="1">
    <location>
        <begin position="1"/>
        <end position="18"/>
    </location>
</feature>
<reference evidence="2" key="1">
    <citation type="submission" date="2018-05" db="EMBL/GenBank/DDBJ databases">
        <authorList>
            <person name="Lanie J.A."/>
            <person name="Ng W.-L."/>
            <person name="Kazmierczak K.M."/>
            <person name="Andrzejewski T.M."/>
            <person name="Davidsen T.M."/>
            <person name="Wayne K.J."/>
            <person name="Tettelin H."/>
            <person name="Glass J.I."/>
            <person name="Rusch D."/>
            <person name="Podicherti R."/>
            <person name="Tsui H.-C.T."/>
            <person name="Winkler M.E."/>
        </authorList>
    </citation>
    <scope>NUCLEOTIDE SEQUENCE</scope>
</reference>
<feature type="region of interest" description="Disordered" evidence="1">
    <location>
        <begin position="1"/>
        <end position="82"/>
    </location>
</feature>
<proteinExistence type="predicted"/>
<dbReference type="AlphaFoldDB" id="A0A381TT58"/>
<evidence type="ECO:0000313" key="2">
    <source>
        <dbReference type="EMBL" id="SVA19220.1"/>
    </source>
</evidence>
<evidence type="ECO:0000256" key="1">
    <source>
        <dbReference type="SAM" id="MobiDB-lite"/>
    </source>
</evidence>
<feature type="compositionally biased region" description="Polar residues" evidence="1">
    <location>
        <begin position="62"/>
        <end position="74"/>
    </location>
</feature>
<protein>
    <submittedName>
        <fullName evidence="2">Uncharacterized protein</fullName>
    </submittedName>
</protein>
<name>A0A381TT58_9ZZZZ</name>
<accession>A0A381TT58</accession>
<dbReference type="EMBL" id="UINC01005122">
    <property type="protein sequence ID" value="SVA19220.1"/>
    <property type="molecule type" value="Genomic_DNA"/>
</dbReference>
<feature type="region of interest" description="Disordered" evidence="1">
    <location>
        <begin position="100"/>
        <end position="132"/>
    </location>
</feature>
<organism evidence="2">
    <name type="scientific">marine metagenome</name>
    <dbReference type="NCBI Taxonomy" id="408172"/>
    <lineage>
        <taxon>unclassified sequences</taxon>
        <taxon>metagenomes</taxon>
        <taxon>ecological metagenomes</taxon>
    </lineage>
</organism>
<feature type="non-terminal residue" evidence="2">
    <location>
        <position position="1"/>
    </location>
</feature>
<gene>
    <name evidence="2" type="ORF">METZ01_LOCUS72074</name>
</gene>
<sequence>VGTFSLNSVTCSASSAPTWTPKPPMAAIPSANTSAVPRPRRSPSLSSRLTAGSRAKDKKSDTSSMMTSGRSEVTTPRRYHRAAMPTIRVTTARVTQVGGLSASIPGSSTGSASYRRRGVGGPVRPYRPAGSPSGMALPAGCGWSDWAVSLSVRVPEGPVAWNRSPWRPRLLRVGEPHGATELSLRQVS</sequence>